<dbReference type="Gene3D" id="2.60.40.10">
    <property type="entry name" value="Immunoglobulins"/>
    <property type="match status" value="4"/>
</dbReference>
<dbReference type="AlphaFoldDB" id="A0A2N0VJG4"/>
<dbReference type="PROSITE" id="PS50853">
    <property type="entry name" value="FN3"/>
    <property type="match status" value="3"/>
</dbReference>
<keyword evidence="3" id="KW-1185">Reference proteome</keyword>
<dbReference type="Proteomes" id="UP000233398">
    <property type="component" value="Unassembled WGS sequence"/>
</dbReference>
<sequence>MYIIQALLITAFLFHTEELVAQSEDPFRIAVSDGNVYLYLLESPRTDFAYNFYRKDPGDSDFKQINEDPVRGVAYGDQLKVVLGNQYDQIRRLAEVTSEGAMLNLARGNSTEAIWLSMTYPELAQAVNKLYIDETAPEGEQVEYLIEFLNQRDEPTGESYQKQVVVEDHVLGNTEILNVTNEGKSVTVEWDYTPVMDDDVAFRFNVFTNQPSEDNYQRVNRGIILRNLQQDTFSYTFNTESIESEIEIRVGSVSITSAPGPLSESVTYLVQDNVAPSVVQGVRTSLMQDSVQVQWRVSRELDAAGYYVYRGTESDGEFERLNQELIPINQPFYFDRNLTQGSLYLYRITAVDESGNESEFSTAVTRIVPDNTAPSAPLNLTADLNNDGNQILLNWSTSELPDDFRNFVVFRRVVEGRSPSSNYSQIAPPNLRENSFTDTGSDYEEGALYRFGVLAADSSRNFSDTTFVDVRIPNVTPPDPPNVVSAQNRDGVRVNIVWGGSLSRDVGSYNLYRKIDNREYELTEELESDLRSFRDEEIEIGKTYTYAISAVDTSGNESDLIESESVLVKRSNPPRRVRNVRAVQTSDGVQVRWEPVASEHLAGYKVYVADRSTGNFEPIHENLISETSLTADTGTESIWFRVTALDITGNESRPSEPVRLIVP</sequence>
<dbReference type="SUPFAM" id="SSF49265">
    <property type="entry name" value="Fibronectin type III"/>
    <property type="match status" value="2"/>
</dbReference>
<feature type="domain" description="Fibronectin type-III" evidence="1">
    <location>
        <begin position="573"/>
        <end position="663"/>
    </location>
</feature>
<dbReference type="SMART" id="SM00060">
    <property type="entry name" value="FN3"/>
    <property type="match status" value="4"/>
</dbReference>
<organism evidence="2 3">
    <name type="scientific">Rhodohalobacter barkolensis</name>
    <dbReference type="NCBI Taxonomy" id="2053187"/>
    <lineage>
        <taxon>Bacteria</taxon>
        <taxon>Pseudomonadati</taxon>
        <taxon>Balneolota</taxon>
        <taxon>Balneolia</taxon>
        <taxon>Balneolales</taxon>
        <taxon>Balneolaceae</taxon>
        <taxon>Rhodohalobacter</taxon>
    </lineage>
</organism>
<proteinExistence type="predicted"/>
<gene>
    <name evidence="2" type="ORF">CWD77_02130</name>
</gene>
<protein>
    <recommendedName>
        <fullName evidence="1">Fibronectin type-III domain-containing protein</fullName>
    </recommendedName>
</protein>
<dbReference type="EMBL" id="PISP01000001">
    <property type="protein sequence ID" value="PKD44288.1"/>
    <property type="molecule type" value="Genomic_DNA"/>
</dbReference>
<dbReference type="CDD" id="cd00063">
    <property type="entry name" value="FN3"/>
    <property type="match status" value="1"/>
</dbReference>
<dbReference type="InterPro" id="IPR013783">
    <property type="entry name" value="Ig-like_fold"/>
</dbReference>
<comment type="caution">
    <text evidence="2">The sequence shown here is derived from an EMBL/GenBank/DDBJ whole genome shotgun (WGS) entry which is preliminary data.</text>
</comment>
<reference evidence="2 3" key="1">
    <citation type="submission" date="2017-11" db="EMBL/GenBank/DDBJ databases">
        <title>Rhodohalobacter 15182 sp. nov., isolated from a salt lake.</title>
        <authorList>
            <person name="Han S."/>
        </authorList>
    </citation>
    <scope>NUCLEOTIDE SEQUENCE [LARGE SCALE GENOMIC DNA]</scope>
    <source>
        <strain evidence="2 3">15182</strain>
    </source>
</reference>
<dbReference type="InterPro" id="IPR003961">
    <property type="entry name" value="FN3_dom"/>
</dbReference>
<accession>A0A2N0VJG4</accession>
<dbReference type="InterPro" id="IPR036116">
    <property type="entry name" value="FN3_sf"/>
</dbReference>
<evidence type="ECO:0000259" key="1">
    <source>
        <dbReference type="PROSITE" id="PS50853"/>
    </source>
</evidence>
<feature type="domain" description="Fibronectin type-III" evidence="1">
    <location>
        <begin position="275"/>
        <end position="371"/>
    </location>
</feature>
<evidence type="ECO:0000313" key="3">
    <source>
        <dbReference type="Proteomes" id="UP000233398"/>
    </source>
</evidence>
<evidence type="ECO:0000313" key="2">
    <source>
        <dbReference type="EMBL" id="PKD44288.1"/>
    </source>
</evidence>
<feature type="domain" description="Fibronectin type-III" evidence="1">
    <location>
        <begin position="477"/>
        <end position="571"/>
    </location>
</feature>
<name>A0A2N0VJG4_9BACT</name>